<dbReference type="InterPro" id="IPR050133">
    <property type="entry name" value="NqrDE/RnfAE_oxidrdctase"/>
</dbReference>
<evidence type="ECO:0000256" key="4">
    <source>
        <dbReference type="ARBA" id="ARBA00022967"/>
    </source>
</evidence>
<evidence type="ECO:0000256" key="8">
    <source>
        <dbReference type="HAMAP-Rule" id="MF_00459"/>
    </source>
</evidence>
<accession>A0A7V0QRS0</accession>
<feature type="transmembrane region" description="Helical" evidence="8">
    <location>
        <begin position="166"/>
        <end position="187"/>
    </location>
</feature>
<dbReference type="HAMAP" id="MF_00459">
    <property type="entry name" value="RsxA_RnfA"/>
    <property type="match status" value="1"/>
</dbReference>
<dbReference type="Proteomes" id="UP000885660">
    <property type="component" value="Unassembled WGS sequence"/>
</dbReference>
<keyword evidence="7 8" id="KW-0472">Membrane</keyword>
<comment type="function">
    <text evidence="8">Part of a membrane-bound complex that couples electron transfer with translocation of ions across the membrane.</text>
</comment>
<comment type="caution">
    <text evidence="9">The sequence shown here is derived from an EMBL/GenBank/DDBJ whole genome shotgun (WGS) entry which is preliminary data.</text>
</comment>
<gene>
    <name evidence="8" type="primary">rnfA</name>
    <name evidence="9" type="ORF">ENG47_02810</name>
</gene>
<dbReference type="PANTHER" id="PTHR30335">
    <property type="entry name" value="INTEGRAL MEMBRANE PROTEIN OF SOXR-REDUCING COMPLEX"/>
    <property type="match status" value="1"/>
</dbReference>
<dbReference type="GO" id="GO:0005886">
    <property type="term" value="C:plasma membrane"/>
    <property type="evidence" value="ECO:0007669"/>
    <property type="project" value="UniProtKB-SubCell"/>
</dbReference>
<feature type="transmembrane region" description="Helical" evidence="8">
    <location>
        <begin position="134"/>
        <end position="154"/>
    </location>
</feature>
<keyword evidence="4 8" id="KW-1278">Translocase</keyword>
<evidence type="ECO:0000313" key="9">
    <source>
        <dbReference type="EMBL" id="HDN84677.1"/>
    </source>
</evidence>
<evidence type="ECO:0000256" key="7">
    <source>
        <dbReference type="ARBA" id="ARBA00023136"/>
    </source>
</evidence>
<evidence type="ECO:0000256" key="2">
    <source>
        <dbReference type="ARBA" id="ARBA00022448"/>
    </source>
</evidence>
<dbReference type="PANTHER" id="PTHR30335:SF0">
    <property type="entry name" value="ION-TRANSLOCATING OXIDOREDUCTASE COMPLEX SUBUNIT A"/>
    <property type="match status" value="1"/>
</dbReference>
<feature type="transmembrane region" description="Helical" evidence="8">
    <location>
        <begin position="104"/>
        <end position="122"/>
    </location>
</feature>
<dbReference type="EC" id="7.-.-.-" evidence="8"/>
<feature type="transmembrane region" description="Helical" evidence="8">
    <location>
        <begin position="71"/>
        <end position="92"/>
    </location>
</feature>
<sequence length="192" mass="21189">MSVTTLIKIFIAAMIVDNMVFIRYLGMCPYVGVTGDMDSATGMGFAVIFVTTLATVVTWIVYHYFMTGLEFLEILVFIFTIASLVQLVEIYLKKNVPALYKSLGIYLPLITTNCSILAITFINIDKSYNFVESLLFAFGASGGFAIALIILAGVRERLRFSNVPKFLKGYPIVFISIGLIAVAFLGFKGLIK</sequence>
<dbReference type="GO" id="GO:0012505">
    <property type="term" value="C:endomembrane system"/>
    <property type="evidence" value="ECO:0007669"/>
    <property type="project" value="UniProtKB-SubCell"/>
</dbReference>
<evidence type="ECO:0000256" key="5">
    <source>
        <dbReference type="ARBA" id="ARBA00022982"/>
    </source>
</evidence>
<keyword evidence="6 8" id="KW-1133">Transmembrane helix</keyword>
<feature type="transmembrane region" description="Helical" evidence="8">
    <location>
        <begin position="45"/>
        <end position="65"/>
    </location>
</feature>
<dbReference type="PIRSF" id="PIRSF006102">
    <property type="entry name" value="NQR_DE"/>
    <property type="match status" value="1"/>
</dbReference>
<dbReference type="InterPro" id="IPR003667">
    <property type="entry name" value="NqrDE/RnfAE"/>
</dbReference>
<comment type="similarity">
    <text evidence="8">Belongs to the NqrDE/RnfAE family.</text>
</comment>
<dbReference type="GO" id="GO:0022900">
    <property type="term" value="P:electron transport chain"/>
    <property type="evidence" value="ECO:0007669"/>
    <property type="project" value="UniProtKB-UniRule"/>
</dbReference>
<feature type="transmembrane region" description="Helical" evidence="8">
    <location>
        <begin position="6"/>
        <end position="25"/>
    </location>
</feature>
<keyword evidence="2 8" id="KW-0813">Transport</keyword>
<evidence type="ECO:0000256" key="6">
    <source>
        <dbReference type="ARBA" id="ARBA00022989"/>
    </source>
</evidence>
<dbReference type="InterPro" id="IPR011293">
    <property type="entry name" value="Ion_transpt_RnfA/RsxA"/>
</dbReference>
<organism evidence="9">
    <name type="scientific">Aerophobetes bacterium</name>
    <dbReference type="NCBI Taxonomy" id="2030807"/>
    <lineage>
        <taxon>Bacteria</taxon>
        <taxon>Candidatus Aerophobota</taxon>
    </lineage>
</organism>
<keyword evidence="5 8" id="KW-0249">Electron transport</keyword>
<keyword evidence="3 8" id="KW-0812">Transmembrane</keyword>
<evidence type="ECO:0000256" key="1">
    <source>
        <dbReference type="ARBA" id="ARBA00004127"/>
    </source>
</evidence>
<keyword evidence="8" id="KW-1003">Cell membrane</keyword>
<comment type="subunit">
    <text evidence="8">The complex is composed of six subunits: RnfA, RnfB, RnfC, RnfD, RnfE and RnfG.</text>
</comment>
<dbReference type="NCBIfam" id="TIGR01943">
    <property type="entry name" value="rnfA"/>
    <property type="match status" value="1"/>
</dbReference>
<dbReference type="EMBL" id="DRBC01000166">
    <property type="protein sequence ID" value="HDN84677.1"/>
    <property type="molecule type" value="Genomic_DNA"/>
</dbReference>
<proteinExistence type="inferred from homology"/>
<comment type="subcellular location">
    <subcellularLocation>
        <location evidence="8">Cell membrane</location>
        <topology evidence="8">Multi-pass membrane protein</topology>
    </subcellularLocation>
    <subcellularLocation>
        <location evidence="1">Endomembrane system</location>
        <topology evidence="1">Multi-pass membrane protein</topology>
    </subcellularLocation>
</comment>
<dbReference type="Pfam" id="PF02508">
    <property type="entry name" value="Rnf-Nqr"/>
    <property type="match status" value="1"/>
</dbReference>
<name>A0A7V0QRS0_UNCAE</name>
<protein>
    <recommendedName>
        <fullName evidence="8">Ion-translocating oxidoreductase complex subunit A</fullName>
        <ecNumber evidence="8">7.-.-.-</ecNumber>
    </recommendedName>
    <alternativeName>
        <fullName evidence="8">Rnf electron transport complex subunit A</fullName>
    </alternativeName>
</protein>
<reference evidence="9" key="1">
    <citation type="journal article" date="2020" name="mSystems">
        <title>Genome- and Community-Level Interaction Insights into Carbon Utilization and Element Cycling Functions of Hydrothermarchaeota in Hydrothermal Sediment.</title>
        <authorList>
            <person name="Zhou Z."/>
            <person name="Liu Y."/>
            <person name="Xu W."/>
            <person name="Pan J."/>
            <person name="Luo Z.H."/>
            <person name="Li M."/>
        </authorList>
    </citation>
    <scope>NUCLEOTIDE SEQUENCE [LARGE SCALE GENOMIC DNA]</scope>
    <source>
        <strain evidence="9">HyVt-219</strain>
    </source>
</reference>
<evidence type="ECO:0000256" key="3">
    <source>
        <dbReference type="ARBA" id="ARBA00022692"/>
    </source>
</evidence>
<dbReference type="AlphaFoldDB" id="A0A7V0QRS0"/>